<dbReference type="SUPFAM" id="SSF48264">
    <property type="entry name" value="Cytochrome P450"/>
    <property type="match status" value="1"/>
</dbReference>
<dbReference type="Gene3D" id="1.10.630.10">
    <property type="entry name" value="Cytochrome P450"/>
    <property type="match status" value="1"/>
</dbReference>
<dbReference type="GO" id="GO:0020037">
    <property type="term" value="F:heme binding"/>
    <property type="evidence" value="ECO:0007669"/>
    <property type="project" value="InterPro"/>
</dbReference>
<dbReference type="EMBL" id="JACXJA010000015">
    <property type="protein sequence ID" value="MBD2862966.1"/>
    <property type="molecule type" value="Genomic_DNA"/>
</dbReference>
<keyword evidence="5" id="KW-0408">Iron</keyword>
<gene>
    <name evidence="8" type="ORF">IDH45_13320</name>
</gene>
<evidence type="ECO:0000256" key="7">
    <source>
        <dbReference type="SAM" id="MobiDB-lite"/>
    </source>
</evidence>
<proteinExistence type="inferred from homology"/>
<keyword evidence="4" id="KW-0560">Oxidoreductase</keyword>
<dbReference type="InterPro" id="IPR036396">
    <property type="entry name" value="Cyt_P450_sf"/>
</dbReference>
<dbReference type="InterPro" id="IPR002397">
    <property type="entry name" value="Cyt_P450_B"/>
</dbReference>
<keyword evidence="2" id="KW-0349">Heme</keyword>
<dbReference type="FunFam" id="1.10.630.10:FF:000018">
    <property type="entry name" value="Cytochrome P450 monooxygenase"/>
    <property type="match status" value="1"/>
</dbReference>
<dbReference type="AlphaFoldDB" id="A0A927GZG5"/>
<dbReference type="CDD" id="cd20625">
    <property type="entry name" value="CYP164-like"/>
    <property type="match status" value="1"/>
</dbReference>
<dbReference type="RefSeq" id="WP_190928320.1">
    <property type="nucleotide sequence ID" value="NZ_JACXJA010000015.1"/>
</dbReference>
<evidence type="ECO:0000256" key="1">
    <source>
        <dbReference type="ARBA" id="ARBA00010617"/>
    </source>
</evidence>
<evidence type="ECO:0000313" key="9">
    <source>
        <dbReference type="Proteomes" id="UP000639396"/>
    </source>
</evidence>
<dbReference type="Pfam" id="PF00067">
    <property type="entry name" value="p450"/>
    <property type="match status" value="1"/>
</dbReference>
<keyword evidence="3" id="KW-0479">Metal-binding</keyword>
<evidence type="ECO:0000256" key="2">
    <source>
        <dbReference type="ARBA" id="ARBA00022617"/>
    </source>
</evidence>
<feature type="compositionally biased region" description="Pro residues" evidence="7">
    <location>
        <begin position="78"/>
        <end position="96"/>
    </location>
</feature>
<dbReference type="PRINTS" id="PR00359">
    <property type="entry name" value="BP450"/>
</dbReference>
<dbReference type="PANTHER" id="PTHR46696:SF1">
    <property type="entry name" value="CYTOCHROME P450 YJIB-RELATED"/>
    <property type="match status" value="1"/>
</dbReference>
<protein>
    <submittedName>
        <fullName evidence="8">Cytochrome P450</fullName>
    </submittedName>
</protein>
<evidence type="ECO:0000256" key="4">
    <source>
        <dbReference type="ARBA" id="ARBA00023002"/>
    </source>
</evidence>
<organism evidence="8 9">
    <name type="scientific">Paenibacillus oceani</name>
    <dbReference type="NCBI Taxonomy" id="2772510"/>
    <lineage>
        <taxon>Bacteria</taxon>
        <taxon>Bacillati</taxon>
        <taxon>Bacillota</taxon>
        <taxon>Bacilli</taxon>
        <taxon>Bacillales</taxon>
        <taxon>Paenibacillaceae</taxon>
        <taxon>Paenibacillus</taxon>
    </lineage>
</organism>
<feature type="region of interest" description="Disordered" evidence="7">
    <location>
        <begin position="77"/>
        <end position="96"/>
    </location>
</feature>
<keyword evidence="9" id="KW-1185">Reference proteome</keyword>
<comment type="similarity">
    <text evidence="1">Belongs to the cytochrome P450 family.</text>
</comment>
<evidence type="ECO:0000313" key="8">
    <source>
        <dbReference type="EMBL" id="MBD2862966.1"/>
    </source>
</evidence>
<comment type="caution">
    <text evidence="8">The sequence shown here is derived from an EMBL/GenBank/DDBJ whole genome shotgun (WGS) entry which is preliminary data.</text>
</comment>
<dbReference type="PANTHER" id="PTHR46696">
    <property type="entry name" value="P450, PUTATIVE (EUROFUNG)-RELATED"/>
    <property type="match status" value="1"/>
</dbReference>
<accession>A0A927GZG5</accession>
<reference evidence="8" key="1">
    <citation type="submission" date="2020-09" db="EMBL/GenBank/DDBJ databases">
        <title>A novel bacterium of genus Paenibacillus, isolated from South China Sea.</title>
        <authorList>
            <person name="Huang H."/>
            <person name="Mo K."/>
            <person name="Hu Y."/>
        </authorList>
    </citation>
    <scope>NUCLEOTIDE SEQUENCE</scope>
    <source>
        <strain evidence="8">IB182363</strain>
    </source>
</reference>
<name>A0A927GZG5_9BACL</name>
<evidence type="ECO:0000256" key="6">
    <source>
        <dbReference type="ARBA" id="ARBA00023033"/>
    </source>
</evidence>
<evidence type="ECO:0000256" key="5">
    <source>
        <dbReference type="ARBA" id="ARBA00023004"/>
    </source>
</evidence>
<evidence type="ECO:0000256" key="3">
    <source>
        <dbReference type="ARBA" id="ARBA00022723"/>
    </source>
</evidence>
<dbReference type="InterPro" id="IPR001128">
    <property type="entry name" value="Cyt_P450"/>
</dbReference>
<sequence>MIEIFIRPHSEEKHDIAAWFRSYSEPLHSDPYPFYNYLLEREPLYYITDRNQWLASRYEDVNRILKSPVFVREYRNAVPPPPPSQELPKQDPPPAPSVWKPVNDLLGNWMLFRDAPDHTRLRGQVSHAFTPRTMERLKPKIQAVADHLAKQLTEETKPDLIASYAFPLPVIVIAEMLGVPPEDRELFKGWSHTFARILEGGDRPPEFAQQAAQAAVEITDYFRLLIAEHRKSPREDMISDLLAAQGQGGTLTEQELIATCVLLLVAGHETTVNLIGNAVLTLLSFPGQLARLIAKPELIRPAVDEVLRYEGPVQMTGRLASVDYEIGGQTIKRGQYVSVMLGAANRDPSQFQQANRFDIGRTSNRHLAFASGPHFCLGAPLARMEGEIALGKLVEQFPGMSLADAKPDWRPNMLFRGLNTMHVEL</sequence>
<dbReference type="GO" id="GO:0016705">
    <property type="term" value="F:oxidoreductase activity, acting on paired donors, with incorporation or reduction of molecular oxygen"/>
    <property type="evidence" value="ECO:0007669"/>
    <property type="project" value="InterPro"/>
</dbReference>
<keyword evidence="6" id="KW-0503">Monooxygenase</keyword>
<dbReference type="GO" id="GO:0005506">
    <property type="term" value="F:iron ion binding"/>
    <property type="evidence" value="ECO:0007669"/>
    <property type="project" value="InterPro"/>
</dbReference>
<dbReference type="Proteomes" id="UP000639396">
    <property type="component" value="Unassembled WGS sequence"/>
</dbReference>
<dbReference type="GO" id="GO:0004497">
    <property type="term" value="F:monooxygenase activity"/>
    <property type="evidence" value="ECO:0007669"/>
    <property type="project" value="UniProtKB-KW"/>
</dbReference>